<keyword evidence="2" id="KW-1185">Reference proteome</keyword>
<gene>
    <name evidence="1" type="ORF">DERF_009480</name>
</gene>
<comment type="caution">
    <text evidence="1">The sequence shown here is derived from an EMBL/GenBank/DDBJ whole genome shotgun (WGS) entry which is preliminary data.</text>
</comment>
<dbReference type="AlphaFoldDB" id="A0A922HWH9"/>
<sequence>MIRGSKRYCYLSCHYNNVKYRFVVLVMYDMQKKLLISTTTTTFFSMENCRSQKEEANEEKKIEMKMKRKFFKV</sequence>
<dbReference type="EMBL" id="ASGP02000004">
    <property type="protein sequence ID" value="KAH9510993.1"/>
    <property type="molecule type" value="Genomic_DNA"/>
</dbReference>
<evidence type="ECO:0000313" key="2">
    <source>
        <dbReference type="Proteomes" id="UP000790347"/>
    </source>
</evidence>
<protein>
    <submittedName>
        <fullName evidence="1">Uncharacterized protein</fullName>
    </submittedName>
</protein>
<dbReference type="Proteomes" id="UP000790347">
    <property type="component" value="Unassembled WGS sequence"/>
</dbReference>
<proteinExistence type="predicted"/>
<name>A0A922HWH9_DERFA</name>
<accession>A0A922HWH9</accession>
<evidence type="ECO:0000313" key="1">
    <source>
        <dbReference type="EMBL" id="KAH9510993.1"/>
    </source>
</evidence>
<reference evidence="1" key="1">
    <citation type="submission" date="2013-05" db="EMBL/GenBank/DDBJ databases">
        <authorList>
            <person name="Yim A.K.Y."/>
            <person name="Chan T.F."/>
            <person name="Ji K.M."/>
            <person name="Liu X.Y."/>
            <person name="Zhou J.W."/>
            <person name="Li R.Q."/>
            <person name="Yang K.Y."/>
            <person name="Li J."/>
            <person name="Li M."/>
            <person name="Law P.T.W."/>
            <person name="Wu Y.L."/>
            <person name="Cai Z.L."/>
            <person name="Qin H."/>
            <person name="Bao Y."/>
            <person name="Leung R.K.K."/>
            <person name="Ng P.K.S."/>
            <person name="Zou J."/>
            <person name="Zhong X.J."/>
            <person name="Ran P.X."/>
            <person name="Zhong N.S."/>
            <person name="Liu Z.G."/>
            <person name="Tsui S.K.W."/>
        </authorList>
    </citation>
    <scope>NUCLEOTIDE SEQUENCE</scope>
    <source>
        <strain evidence="1">Derf</strain>
        <tissue evidence="1">Whole organism</tissue>
    </source>
</reference>
<organism evidence="1 2">
    <name type="scientific">Dermatophagoides farinae</name>
    <name type="common">American house dust mite</name>
    <dbReference type="NCBI Taxonomy" id="6954"/>
    <lineage>
        <taxon>Eukaryota</taxon>
        <taxon>Metazoa</taxon>
        <taxon>Ecdysozoa</taxon>
        <taxon>Arthropoda</taxon>
        <taxon>Chelicerata</taxon>
        <taxon>Arachnida</taxon>
        <taxon>Acari</taxon>
        <taxon>Acariformes</taxon>
        <taxon>Sarcoptiformes</taxon>
        <taxon>Astigmata</taxon>
        <taxon>Psoroptidia</taxon>
        <taxon>Analgoidea</taxon>
        <taxon>Pyroglyphidae</taxon>
        <taxon>Dermatophagoidinae</taxon>
        <taxon>Dermatophagoides</taxon>
    </lineage>
</organism>
<reference evidence="1" key="2">
    <citation type="journal article" date="2022" name="Res Sq">
        <title>Comparative Genomics Reveals Insights into the Divergent Evolution of Astigmatic Mites and Household Pest Adaptations.</title>
        <authorList>
            <person name="Xiong Q."/>
            <person name="Wan A.T.-Y."/>
            <person name="Liu X.-Y."/>
            <person name="Fung C.S.-H."/>
            <person name="Xiao X."/>
            <person name="Malainual N."/>
            <person name="Hou J."/>
            <person name="Wang L."/>
            <person name="Wang M."/>
            <person name="Yang K."/>
            <person name="Cui Y."/>
            <person name="Leung E."/>
            <person name="Nong W."/>
            <person name="Shin S.-K."/>
            <person name="Au S."/>
            <person name="Jeong K.Y."/>
            <person name="Chew F.T."/>
            <person name="Hui J."/>
            <person name="Leung T.F."/>
            <person name="Tungtrongchitr A."/>
            <person name="Zhong N."/>
            <person name="Liu Z."/>
            <person name="Tsui S."/>
        </authorList>
    </citation>
    <scope>NUCLEOTIDE SEQUENCE</scope>
    <source>
        <strain evidence="1">Derf</strain>
        <tissue evidence="1">Whole organism</tissue>
    </source>
</reference>